<dbReference type="AlphaFoldDB" id="A0A849C1X7"/>
<dbReference type="EMBL" id="JABELX010000005">
    <property type="protein sequence ID" value="NNH71506.1"/>
    <property type="molecule type" value="Genomic_DNA"/>
</dbReference>
<dbReference type="SUPFAM" id="SSF46689">
    <property type="entry name" value="Homeodomain-like"/>
    <property type="match status" value="1"/>
</dbReference>
<proteinExistence type="predicted"/>
<accession>A0A849C1X7</accession>
<dbReference type="GO" id="GO:0000976">
    <property type="term" value="F:transcription cis-regulatory region binding"/>
    <property type="evidence" value="ECO:0007669"/>
    <property type="project" value="TreeGrafter"/>
</dbReference>
<dbReference type="Proteomes" id="UP000586827">
    <property type="component" value="Unassembled WGS sequence"/>
</dbReference>
<dbReference type="PANTHER" id="PTHR30055:SF226">
    <property type="entry name" value="HTH-TYPE TRANSCRIPTIONAL REGULATOR PKSA"/>
    <property type="match status" value="1"/>
</dbReference>
<dbReference type="RefSeq" id="WP_067521485.1">
    <property type="nucleotide sequence ID" value="NZ_JABELX010000005.1"/>
</dbReference>
<evidence type="ECO:0000259" key="4">
    <source>
        <dbReference type="PROSITE" id="PS50977"/>
    </source>
</evidence>
<dbReference type="Gene3D" id="1.10.357.10">
    <property type="entry name" value="Tetracycline Repressor, domain 2"/>
    <property type="match status" value="1"/>
</dbReference>
<keyword evidence="6" id="KW-1185">Reference proteome</keyword>
<evidence type="ECO:0000313" key="5">
    <source>
        <dbReference type="EMBL" id="NNH71506.1"/>
    </source>
</evidence>
<dbReference type="InterPro" id="IPR001647">
    <property type="entry name" value="HTH_TetR"/>
</dbReference>
<reference evidence="5 6" key="1">
    <citation type="submission" date="2020-05" db="EMBL/GenBank/DDBJ databases">
        <title>MicrobeNet Type strains.</title>
        <authorList>
            <person name="Nicholson A.C."/>
        </authorList>
    </citation>
    <scope>NUCLEOTIDE SEQUENCE [LARGE SCALE GENOMIC DNA]</scope>
    <source>
        <strain evidence="5 6">JCM 3224</strain>
    </source>
</reference>
<feature type="DNA-binding region" description="H-T-H motif" evidence="2">
    <location>
        <begin position="48"/>
        <end position="67"/>
    </location>
</feature>
<evidence type="ECO:0000256" key="1">
    <source>
        <dbReference type="ARBA" id="ARBA00023125"/>
    </source>
</evidence>
<evidence type="ECO:0000313" key="6">
    <source>
        <dbReference type="Proteomes" id="UP000586827"/>
    </source>
</evidence>
<dbReference type="InterPro" id="IPR009057">
    <property type="entry name" value="Homeodomain-like_sf"/>
</dbReference>
<organism evidence="5 6">
    <name type="scientific">Nocardia uniformis</name>
    <dbReference type="NCBI Taxonomy" id="53432"/>
    <lineage>
        <taxon>Bacteria</taxon>
        <taxon>Bacillati</taxon>
        <taxon>Actinomycetota</taxon>
        <taxon>Actinomycetes</taxon>
        <taxon>Mycobacteriales</taxon>
        <taxon>Nocardiaceae</taxon>
        <taxon>Nocardia</taxon>
    </lineage>
</organism>
<dbReference type="PROSITE" id="PS50977">
    <property type="entry name" value="HTH_TETR_2"/>
    <property type="match status" value="1"/>
</dbReference>
<dbReference type="InterPro" id="IPR036271">
    <property type="entry name" value="Tet_transcr_reg_TetR-rel_C_sf"/>
</dbReference>
<dbReference type="Pfam" id="PF00440">
    <property type="entry name" value="TetR_N"/>
    <property type="match status" value="1"/>
</dbReference>
<dbReference type="InterPro" id="IPR050109">
    <property type="entry name" value="HTH-type_TetR-like_transc_reg"/>
</dbReference>
<protein>
    <submittedName>
        <fullName evidence="5">TetR/AcrR family transcriptional regulator</fullName>
    </submittedName>
</protein>
<evidence type="ECO:0000256" key="2">
    <source>
        <dbReference type="PROSITE-ProRule" id="PRU00335"/>
    </source>
</evidence>
<dbReference type="GO" id="GO:0003700">
    <property type="term" value="F:DNA-binding transcription factor activity"/>
    <property type="evidence" value="ECO:0007669"/>
    <property type="project" value="TreeGrafter"/>
</dbReference>
<dbReference type="PANTHER" id="PTHR30055">
    <property type="entry name" value="HTH-TYPE TRANSCRIPTIONAL REGULATOR RUTR"/>
    <property type="match status" value="1"/>
</dbReference>
<sequence>MKRPPDLRHRRRRGGAGRWQEHNSTRQHLILESAVALLEENTPGQEVSVQQIAARAGLARSVIYRHFDNREDLDAHIRAFILRRYVEQFESALVLDPAQSAVDAILAVMRTVVRWAGAHPTLYRFARSGAVAGYEAGESTLTIARHRVADTMWQRFSSWTAVRGIDVEPFHPLVYGVIGLVEGVVTEYIESPRNSAFADPELIARLLASSIWHLFAGHAADLGYHFDRSANVAAVLGELFADAAGTCPPSTAE</sequence>
<feature type="domain" description="HTH tetR-type" evidence="4">
    <location>
        <begin position="24"/>
        <end position="85"/>
    </location>
</feature>
<name>A0A849C1X7_9NOCA</name>
<comment type="caution">
    <text evidence="5">The sequence shown here is derived from an EMBL/GenBank/DDBJ whole genome shotgun (WGS) entry which is preliminary data.</text>
</comment>
<evidence type="ECO:0000256" key="3">
    <source>
        <dbReference type="SAM" id="MobiDB-lite"/>
    </source>
</evidence>
<keyword evidence="1 2" id="KW-0238">DNA-binding</keyword>
<gene>
    <name evidence="5" type="ORF">HLB23_16815</name>
</gene>
<dbReference type="SUPFAM" id="SSF48498">
    <property type="entry name" value="Tetracyclin repressor-like, C-terminal domain"/>
    <property type="match status" value="1"/>
</dbReference>
<feature type="region of interest" description="Disordered" evidence="3">
    <location>
        <begin position="1"/>
        <end position="21"/>
    </location>
</feature>